<keyword evidence="7 9" id="KW-0472">Membrane</keyword>
<evidence type="ECO:0000256" key="7">
    <source>
        <dbReference type="ARBA" id="ARBA00023136"/>
    </source>
</evidence>
<gene>
    <name evidence="9" type="primary">mscL</name>
    <name evidence="10" type="ORF">J2S42_004155</name>
</gene>
<reference evidence="10 11" key="1">
    <citation type="submission" date="2023-07" db="EMBL/GenBank/DDBJ databases">
        <title>Sequencing the genomes of 1000 actinobacteria strains.</title>
        <authorList>
            <person name="Klenk H.-P."/>
        </authorList>
    </citation>
    <scope>NUCLEOTIDE SEQUENCE [LARGE SCALE GENOMIC DNA]</scope>
    <source>
        <strain evidence="10 11">DSM 44709</strain>
    </source>
</reference>
<dbReference type="EMBL" id="JAUSUZ010000001">
    <property type="protein sequence ID" value="MDQ0367486.1"/>
    <property type="molecule type" value="Genomic_DNA"/>
</dbReference>
<proteinExistence type="inferred from homology"/>
<feature type="transmembrane region" description="Helical" evidence="9">
    <location>
        <begin position="20"/>
        <end position="38"/>
    </location>
</feature>
<dbReference type="InterPro" id="IPR037673">
    <property type="entry name" value="MSC/AndL"/>
</dbReference>
<evidence type="ECO:0000256" key="5">
    <source>
        <dbReference type="ARBA" id="ARBA00022989"/>
    </source>
</evidence>
<dbReference type="HAMAP" id="MF_00115">
    <property type="entry name" value="MscL"/>
    <property type="match status" value="1"/>
</dbReference>
<accession>A0AAE4AZ88</accession>
<organism evidence="10 11">
    <name type="scientific">Catenuloplanes indicus</name>
    <dbReference type="NCBI Taxonomy" id="137267"/>
    <lineage>
        <taxon>Bacteria</taxon>
        <taxon>Bacillati</taxon>
        <taxon>Actinomycetota</taxon>
        <taxon>Actinomycetes</taxon>
        <taxon>Micromonosporales</taxon>
        <taxon>Micromonosporaceae</taxon>
        <taxon>Catenuloplanes</taxon>
    </lineage>
</organism>
<keyword evidence="5 9" id="KW-1133">Transmembrane helix</keyword>
<keyword evidence="2 9" id="KW-0813">Transport</keyword>
<dbReference type="InterPro" id="IPR001185">
    <property type="entry name" value="MS_channel"/>
</dbReference>
<keyword evidence="11" id="KW-1185">Reference proteome</keyword>
<evidence type="ECO:0000256" key="6">
    <source>
        <dbReference type="ARBA" id="ARBA00023065"/>
    </source>
</evidence>
<comment type="caution">
    <text evidence="10">The sequence shown here is derived from an EMBL/GenBank/DDBJ whole genome shotgun (WGS) entry which is preliminary data.</text>
</comment>
<comment type="subunit">
    <text evidence="9">Homopentamer.</text>
</comment>
<feature type="transmembrane region" description="Helical" evidence="9">
    <location>
        <begin position="68"/>
        <end position="93"/>
    </location>
</feature>
<evidence type="ECO:0000256" key="1">
    <source>
        <dbReference type="ARBA" id="ARBA00004141"/>
    </source>
</evidence>
<evidence type="ECO:0000313" key="11">
    <source>
        <dbReference type="Proteomes" id="UP001240236"/>
    </source>
</evidence>
<protein>
    <recommendedName>
        <fullName evidence="9">Large-conductance mechanosensitive channel</fullName>
    </recommendedName>
</protein>
<evidence type="ECO:0000313" key="10">
    <source>
        <dbReference type="EMBL" id="MDQ0367486.1"/>
    </source>
</evidence>
<evidence type="ECO:0000256" key="8">
    <source>
        <dbReference type="ARBA" id="ARBA00023303"/>
    </source>
</evidence>
<evidence type="ECO:0000256" key="4">
    <source>
        <dbReference type="ARBA" id="ARBA00022692"/>
    </source>
</evidence>
<dbReference type="PRINTS" id="PR01264">
    <property type="entry name" value="MECHCHANNEL"/>
</dbReference>
<evidence type="ECO:0000256" key="3">
    <source>
        <dbReference type="ARBA" id="ARBA00022475"/>
    </source>
</evidence>
<keyword evidence="8 9" id="KW-0407">Ion channel</keyword>
<dbReference type="PANTHER" id="PTHR30266">
    <property type="entry name" value="MECHANOSENSITIVE CHANNEL MSCL"/>
    <property type="match status" value="1"/>
</dbReference>
<dbReference type="Proteomes" id="UP001240236">
    <property type="component" value="Unassembled WGS sequence"/>
</dbReference>
<keyword evidence="3 9" id="KW-1003">Cell membrane</keyword>
<dbReference type="NCBIfam" id="TIGR00220">
    <property type="entry name" value="mscL"/>
    <property type="match status" value="1"/>
</dbReference>
<dbReference type="SUPFAM" id="SSF81330">
    <property type="entry name" value="Gated mechanosensitive channel"/>
    <property type="match status" value="1"/>
</dbReference>
<comment type="function">
    <text evidence="9">Channel that opens in response to stretch forces in the membrane lipid bilayer. May participate in the regulation of osmotic pressure changes within the cell.</text>
</comment>
<name>A0AAE4AZ88_9ACTN</name>
<dbReference type="Pfam" id="PF01741">
    <property type="entry name" value="MscL"/>
    <property type="match status" value="1"/>
</dbReference>
<evidence type="ECO:0000256" key="2">
    <source>
        <dbReference type="ARBA" id="ARBA00022448"/>
    </source>
</evidence>
<keyword evidence="6 9" id="KW-0406">Ion transport</keyword>
<comment type="similarity">
    <text evidence="9">Belongs to the MscL family.</text>
</comment>
<sequence>MRSIIQGFKDFIMRGNVIELAVGVVIGTAFTAVVTSFTKSFLEPLIKLVTGGTGDFKGSWVPTAGVEFAYAAFINQLITFVLTAAVVYFLIVFPMNKLAERRRRGEEPEPKAPSDEVRLLTEIRDALIAGNSDPDRRAAIDEAIRREHFPPRG</sequence>
<keyword evidence="4 9" id="KW-0812">Transmembrane</keyword>
<dbReference type="InterPro" id="IPR036019">
    <property type="entry name" value="MscL_channel"/>
</dbReference>
<comment type="subcellular location">
    <subcellularLocation>
        <location evidence="9">Cell membrane</location>
        <topology evidence="9">Multi-pass membrane protein</topology>
    </subcellularLocation>
    <subcellularLocation>
        <location evidence="1">Membrane</location>
        <topology evidence="1">Multi-pass membrane protein</topology>
    </subcellularLocation>
</comment>
<dbReference type="GO" id="GO:0005886">
    <property type="term" value="C:plasma membrane"/>
    <property type="evidence" value="ECO:0007669"/>
    <property type="project" value="UniProtKB-SubCell"/>
</dbReference>
<dbReference type="Gene3D" id="1.10.1200.120">
    <property type="entry name" value="Large-conductance mechanosensitive channel, MscL, domain 1"/>
    <property type="match status" value="1"/>
</dbReference>
<dbReference type="AlphaFoldDB" id="A0AAE4AZ88"/>
<dbReference type="PANTHER" id="PTHR30266:SF2">
    <property type="entry name" value="LARGE-CONDUCTANCE MECHANOSENSITIVE CHANNEL"/>
    <property type="match status" value="1"/>
</dbReference>
<dbReference type="GO" id="GO:0008381">
    <property type="term" value="F:mechanosensitive monoatomic ion channel activity"/>
    <property type="evidence" value="ECO:0007669"/>
    <property type="project" value="UniProtKB-UniRule"/>
</dbReference>
<evidence type="ECO:0000256" key="9">
    <source>
        <dbReference type="HAMAP-Rule" id="MF_00115"/>
    </source>
</evidence>